<evidence type="ECO:0000313" key="2">
    <source>
        <dbReference type="Proteomes" id="UP001066276"/>
    </source>
</evidence>
<protein>
    <submittedName>
        <fullName evidence="1">Uncharacterized protein</fullName>
    </submittedName>
</protein>
<dbReference type="Proteomes" id="UP001066276">
    <property type="component" value="Chromosome 7"/>
</dbReference>
<dbReference type="EMBL" id="JANPWB010000011">
    <property type="protein sequence ID" value="KAJ1126844.1"/>
    <property type="molecule type" value="Genomic_DNA"/>
</dbReference>
<proteinExistence type="predicted"/>
<reference evidence="1" key="1">
    <citation type="journal article" date="2022" name="bioRxiv">
        <title>Sequencing and chromosome-scale assembly of the giantPleurodeles waltlgenome.</title>
        <authorList>
            <person name="Brown T."/>
            <person name="Elewa A."/>
            <person name="Iarovenko S."/>
            <person name="Subramanian E."/>
            <person name="Araus A.J."/>
            <person name="Petzold A."/>
            <person name="Susuki M."/>
            <person name="Suzuki K.-i.T."/>
            <person name="Hayashi T."/>
            <person name="Toyoda A."/>
            <person name="Oliveira C."/>
            <person name="Osipova E."/>
            <person name="Leigh N.D."/>
            <person name="Simon A."/>
            <person name="Yun M.H."/>
        </authorList>
    </citation>
    <scope>NUCLEOTIDE SEQUENCE</scope>
    <source>
        <strain evidence="1">20211129_DDA</strain>
        <tissue evidence="1">Liver</tissue>
    </source>
</reference>
<dbReference type="AlphaFoldDB" id="A0AAV7PJ21"/>
<dbReference type="Gene3D" id="3.30.70.1820">
    <property type="entry name" value="L1 transposable element, RRM domain"/>
    <property type="match status" value="1"/>
</dbReference>
<comment type="caution">
    <text evidence="1">The sequence shown here is derived from an EMBL/GenBank/DDBJ whole genome shotgun (WGS) entry which is preliminary data.</text>
</comment>
<sequence length="114" mass="13123">MDNDITSLTSETKSMRLDIASFQSQETGLEQRVTTMEGHLTTSQDGSQELLYLHSKLIDLEDRSRKDNVRFFRFPESMEGTDTQSFLRTVLPKLTDLTFDPPLVFERAHRLGPK</sequence>
<organism evidence="1 2">
    <name type="scientific">Pleurodeles waltl</name>
    <name type="common">Iberian ribbed newt</name>
    <dbReference type="NCBI Taxonomy" id="8319"/>
    <lineage>
        <taxon>Eukaryota</taxon>
        <taxon>Metazoa</taxon>
        <taxon>Chordata</taxon>
        <taxon>Craniata</taxon>
        <taxon>Vertebrata</taxon>
        <taxon>Euteleostomi</taxon>
        <taxon>Amphibia</taxon>
        <taxon>Batrachia</taxon>
        <taxon>Caudata</taxon>
        <taxon>Salamandroidea</taxon>
        <taxon>Salamandridae</taxon>
        <taxon>Pleurodelinae</taxon>
        <taxon>Pleurodeles</taxon>
    </lineage>
</organism>
<evidence type="ECO:0000313" key="1">
    <source>
        <dbReference type="EMBL" id="KAJ1126844.1"/>
    </source>
</evidence>
<gene>
    <name evidence="1" type="ORF">NDU88_005250</name>
</gene>
<accession>A0AAV7PJ21</accession>
<name>A0AAV7PJ21_PLEWA</name>
<keyword evidence="2" id="KW-1185">Reference proteome</keyword>